<evidence type="ECO:0000259" key="3">
    <source>
        <dbReference type="SMART" id="SM00635"/>
    </source>
</evidence>
<name>A0A0F5J691_9BACT</name>
<evidence type="ECO:0000313" key="5">
    <source>
        <dbReference type="Proteomes" id="UP000033047"/>
    </source>
</evidence>
<feature type="compositionally biased region" description="Polar residues" evidence="1">
    <location>
        <begin position="533"/>
        <end position="551"/>
    </location>
</feature>
<dbReference type="PROSITE" id="PS51257">
    <property type="entry name" value="PROKAR_LIPOPROTEIN"/>
    <property type="match status" value="1"/>
</dbReference>
<dbReference type="STRING" id="927665.HMPREF1535_03489"/>
<keyword evidence="2" id="KW-0732">Signal</keyword>
<evidence type="ECO:0000256" key="2">
    <source>
        <dbReference type="SAM" id="SignalP"/>
    </source>
</evidence>
<accession>A0A0F5J691</accession>
<dbReference type="HOGENOM" id="CLU_003643_0_0_10"/>
<dbReference type="EMBL" id="AQHV01000015">
    <property type="protein sequence ID" value="KKB53263.1"/>
    <property type="molecule type" value="Genomic_DNA"/>
</dbReference>
<feature type="signal peptide" evidence="2">
    <location>
        <begin position="1"/>
        <end position="19"/>
    </location>
</feature>
<dbReference type="SMART" id="SM00635">
    <property type="entry name" value="BID_2"/>
    <property type="match status" value="1"/>
</dbReference>
<gene>
    <name evidence="4" type="ORF">HMPREF1535_03489</name>
</gene>
<feature type="domain" description="BIG2" evidence="3">
    <location>
        <begin position="1172"/>
        <end position="1248"/>
    </location>
</feature>
<evidence type="ECO:0000313" key="4">
    <source>
        <dbReference type="EMBL" id="KKB53263.1"/>
    </source>
</evidence>
<dbReference type="PATRIC" id="fig|927665.4.peg.3586"/>
<dbReference type="Gene3D" id="2.60.40.1080">
    <property type="match status" value="1"/>
</dbReference>
<evidence type="ECO:0000256" key="1">
    <source>
        <dbReference type="SAM" id="MobiDB-lite"/>
    </source>
</evidence>
<reference evidence="4 5" key="1">
    <citation type="submission" date="2013-04" db="EMBL/GenBank/DDBJ databases">
        <title>The Genome Sequence of Parabacteroides goldsteinii DSM 19448.</title>
        <authorList>
            <consortium name="The Broad Institute Genomics Platform"/>
            <person name="Earl A."/>
            <person name="Ward D."/>
            <person name="Feldgarden M."/>
            <person name="Gevers D."/>
            <person name="Martens E."/>
            <person name="Sakamoto M."/>
            <person name="Benno Y."/>
            <person name="Song Y."/>
            <person name="Liu C."/>
            <person name="Lee J."/>
            <person name="Bolanos M."/>
            <person name="Vaisanen M.L."/>
            <person name="Finegold S.M."/>
            <person name="Walker B."/>
            <person name="Young S."/>
            <person name="Zeng Q."/>
            <person name="Gargeya S."/>
            <person name="Fitzgerald M."/>
            <person name="Haas B."/>
            <person name="Abouelleil A."/>
            <person name="Allen A.W."/>
            <person name="Alvarado L."/>
            <person name="Arachchi H.M."/>
            <person name="Berlin A.M."/>
            <person name="Chapman S.B."/>
            <person name="Gainer-Dewar J."/>
            <person name="Goldberg J."/>
            <person name="Griggs A."/>
            <person name="Gujja S."/>
            <person name="Hansen M."/>
            <person name="Howarth C."/>
            <person name="Imamovic A."/>
            <person name="Ireland A."/>
            <person name="Larimer J."/>
            <person name="McCowan C."/>
            <person name="Murphy C."/>
            <person name="Pearson M."/>
            <person name="Poon T.W."/>
            <person name="Priest M."/>
            <person name="Roberts A."/>
            <person name="Saif S."/>
            <person name="Shea T."/>
            <person name="Sisk P."/>
            <person name="Sykes S."/>
            <person name="Wortman J."/>
            <person name="Nusbaum C."/>
            <person name="Birren B."/>
        </authorList>
    </citation>
    <scope>NUCLEOTIDE SEQUENCE [LARGE SCALE GENOMIC DNA]</scope>
    <source>
        <strain evidence="4 5">DSM 19448</strain>
    </source>
</reference>
<feature type="chain" id="PRO_5002488778" description="BIG2 domain-containing protein" evidence="2">
    <location>
        <begin position="20"/>
        <end position="1371"/>
    </location>
</feature>
<protein>
    <recommendedName>
        <fullName evidence="3">BIG2 domain-containing protein</fullName>
    </recommendedName>
</protein>
<dbReference type="Proteomes" id="UP000033047">
    <property type="component" value="Unassembled WGS sequence"/>
</dbReference>
<proteinExistence type="predicted"/>
<organism evidence="4 5">
    <name type="scientific">Parabacteroides goldsteinii DSM 19448 = WAL 12034</name>
    <dbReference type="NCBI Taxonomy" id="927665"/>
    <lineage>
        <taxon>Bacteria</taxon>
        <taxon>Pseudomonadati</taxon>
        <taxon>Bacteroidota</taxon>
        <taxon>Bacteroidia</taxon>
        <taxon>Bacteroidales</taxon>
        <taxon>Tannerellaceae</taxon>
        <taxon>Parabacteroides</taxon>
    </lineage>
</organism>
<dbReference type="InterPro" id="IPR003343">
    <property type="entry name" value="Big_2"/>
</dbReference>
<feature type="region of interest" description="Disordered" evidence="1">
    <location>
        <begin position="533"/>
        <end position="552"/>
    </location>
</feature>
<sequence>MKTFYKLCSMLLCSAFLLGGCTKETQTDGGDPRPGDDSIAEVREVMMTLKSQLVLQKGATKANATAATTTKAETSIATAAENAISTLDVYIFGAESENGDYTFLERFAYRADSNDKLPKDAKELQPNTTGADGKETTALIKLKKGLFVKLYCIANDTTLVDPATDKVVKAADFTPITFTESEDGTPRFAAEGKPQESTFVGWHTRLLTATAKADTLVTPLAMAGACTTPIDLTSFDNSARVQVGFRLTRLVARFDINNKAGDSRFTIETVSMGNGRRGSGLFPIRVYGNLPEAEPDQLITYPVHAFYGDNANNGLCTGAFYAYPSPRQDKAFLILNGKYKVNETEMKNVSYQIPFTQPTADGNAAWLDIAGNHRYTIAVTKADAYHLDANILVTDWADDGSIEYTPDNKPGGIVVTIPEAFKDDSEYDADTKTVSMSLKEGSSFEITTTSNSALIISKAYAGGGIVKGYDWISISDPDITLGANGISTYKYTATLTKPYLAGRYPKAAIRCISLTDASESILYVEALSVPQPIATQQPPKTPNNRSDNPNNFDVDKLEASLYRITGSTTRVYINCPDGVEPAEHPDWLDVTPASVDGASTLFLLTLNNRDLPVDGNQGTVVFCNKKKNELQTGITVNIMDAPVKTDYTAVGSDNTYTPGTSDGTTPDDLAIRIKENSSATVKASSIDGVEVKIDYPEGTPEWLSFTGATAAAATAVATKATASLRTQDITFKPIERSMGGAQKATVTLVNIIGGKNYSFTVTPVYATPVLSVISTSAKPAQNTFVAGDDASTLTLYRVSGSTIQLKATAIGSSRATDPAGVTVSGGDTYQTENTYTVTLAAGATSGSFNIVNKSDPAKIHTVTVSAPDPTLKLDKTEVTLTPSNGTVQTLKLTSGAGYKSYSVAWGGGTQWFSLPATVAGGTNVDLNVTANTANTNPKEATVTLTNAVDGVANATFKVKVGATAPKVTSYSNPSITTATAVSANTGSGTTIELWAIDNSSIQVTIDAIGGSCVSGTPSNVKVTGGNTTNQQNTFTITSTNGNQGSFVIANKVAPNLDKLTFTVKKKADAITANNLSVTAALSGTTNISVNSSFGCTASVLNNNWGSGGGEWFQFNTADVNYGNNKTIQIKQLSTNNNTIMKPVTIRLTSKASGGATKDITVTPTGFVAPTLSATSGTLNAVAKNATVAFTTTFTFTKPAGSIGTISSSNPGVATVSVSGTTVTVTAKGKGTANISVPNGTGGTASTCKITVADAMYNGQQAWGYYGFLIAPVDAGSSSWNNNLSSMCPSGWYVPSADEWHTILGGTSGSNKAADAVFQEYKGKGVFALGTRYWSSTERNSSNAYFMDFFSSYASVLNIGKSNSRQVRCVSR</sequence>
<dbReference type="RefSeq" id="WP_052716736.1">
    <property type="nucleotide sequence ID" value="NZ_KQ033913.1"/>
</dbReference>
<comment type="caution">
    <text evidence="4">The sequence shown here is derived from an EMBL/GenBank/DDBJ whole genome shotgun (WGS) entry which is preliminary data.</text>
</comment>